<dbReference type="Proteomes" id="UP000272560">
    <property type="component" value="Unassembled WGS sequence"/>
</dbReference>
<protein>
    <submittedName>
        <fullName evidence="2">Uncharacterized protein</fullName>
    </submittedName>
</protein>
<comment type="caution">
    <text evidence="2">The sequence shown here is derived from an EMBL/GenBank/DDBJ whole genome shotgun (WGS) entry which is preliminary data.</text>
</comment>
<reference evidence="2 3" key="1">
    <citation type="submission" date="2018-09" db="EMBL/GenBank/DDBJ databases">
        <title>Novel species of Arthrobacter.</title>
        <authorList>
            <person name="Liu Q."/>
            <person name="Xin Y.-H."/>
        </authorList>
    </citation>
    <scope>NUCLEOTIDE SEQUENCE [LARGE SCALE GENOMIC DNA]</scope>
    <source>
        <strain evidence="2 3">Hz2</strain>
    </source>
</reference>
<evidence type="ECO:0000256" key="1">
    <source>
        <dbReference type="SAM" id="MobiDB-lite"/>
    </source>
</evidence>
<dbReference type="AlphaFoldDB" id="A0A3A5M7J1"/>
<dbReference type="OrthoDB" id="3679064at2"/>
<accession>A0A3A5M7J1</accession>
<evidence type="ECO:0000313" key="2">
    <source>
        <dbReference type="EMBL" id="RJT75631.1"/>
    </source>
</evidence>
<gene>
    <name evidence="2" type="ORF">D6T63_17575</name>
</gene>
<dbReference type="EMBL" id="QZVT01000015">
    <property type="protein sequence ID" value="RJT75631.1"/>
    <property type="molecule type" value="Genomic_DNA"/>
</dbReference>
<proteinExistence type="predicted"/>
<evidence type="ECO:0000313" key="3">
    <source>
        <dbReference type="Proteomes" id="UP000272560"/>
    </source>
</evidence>
<sequence length="135" mass="14569">MTSEAKGSGMLSVENDDDTAALQCEPLDAAEIAPIDITPWNTYPWYRHDQTSGLTSQQVTEGIEPLLRLINLMPRLNVVLPQGSEAQLLWKRFTRKHPDIAGRYAAGESPPADRSSASGTVRASQAGAAAPRSIP</sequence>
<name>A0A3A5M7J1_9MICC</name>
<dbReference type="RefSeq" id="WP_120150498.1">
    <property type="nucleotide sequence ID" value="NZ_QZVT01000015.1"/>
</dbReference>
<keyword evidence="3" id="KW-1185">Reference proteome</keyword>
<feature type="region of interest" description="Disordered" evidence="1">
    <location>
        <begin position="101"/>
        <end position="135"/>
    </location>
</feature>
<organism evidence="2 3">
    <name type="scientific">Arthrobacter cheniae</name>
    <dbReference type="NCBI Taxonomy" id="1258888"/>
    <lineage>
        <taxon>Bacteria</taxon>
        <taxon>Bacillati</taxon>
        <taxon>Actinomycetota</taxon>
        <taxon>Actinomycetes</taxon>
        <taxon>Micrococcales</taxon>
        <taxon>Micrococcaceae</taxon>
        <taxon>Arthrobacter</taxon>
    </lineage>
</organism>